<dbReference type="EMBL" id="JBHEZZ010000011">
    <property type="protein sequence ID" value="MFC1403714.1"/>
    <property type="molecule type" value="Genomic_DNA"/>
</dbReference>
<dbReference type="RefSeq" id="WP_232241960.1">
    <property type="nucleotide sequence ID" value="NZ_JBHEZZ010000011.1"/>
</dbReference>
<sequence>MSVAAMEQTQRSRAVGRAVRRRSEFLIEAFRPPGVKPRRRVHLPDRVPSTRLVDSPVFVISTQRSGSTLLRVLLNSHSRIRAPHELHLDSLRVDLGADYVDGIMDELGLARQTLEHLLWDRVLDHELQRSGKGVIVDKTPSNALIWRRISTAWPNARYLFLLRHPGSVLESMLARHNDFTRERAIDDVATQIAAVDEARRCLDGLTLTYEDLTAEPERETRRICDYLGVDWEPQMLDYGKQEHGPFKPYFGDWSENIASGRVQQARPLPSAAEVPAVLRGITRTWGYPG</sequence>
<name>A0ABV6UQK4_9ACTN</name>
<evidence type="ECO:0000313" key="2">
    <source>
        <dbReference type="EMBL" id="MFC1403714.1"/>
    </source>
</evidence>
<protein>
    <submittedName>
        <fullName evidence="2">Sulfotransferase</fullName>
        <ecNumber evidence="2">2.8.2.-</ecNumber>
    </submittedName>
</protein>
<proteinExistence type="predicted"/>
<dbReference type="PANTHER" id="PTHR12788:SF10">
    <property type="entry name" value="PROTEIN-TYROSINE SULFOTRANSFERASE"/>
    <property type="match status" value="1"/>
</dbReference>
<dbReference type="InterPro" id="IPR026634">
    <property type="entry name" value="TPST-like"/>
</dbReference>
<dbReference type="InterPro" id="IPR027417">
    <property type="entry name" value="P-loop_NTPase"/>
</dbReference>
<dbReference type="Pfam" id="PF13469">
    <property type="entry name" value="Sulfotransfer_3"/>
    <property type="match status" value="1"/>
</dbReference>
<dbReference type="EC" id="2.8.2.-" evidence="2"/>
<comment type="caution">
    <text evidence="2">The sequence shown here is derived from an EMBL/GenBank/DDBJ whole genome shotgun (WGS) entry which is preliminary data.</text>
</comment>
<reference evidence="2 3" key="1">
    <citation type="submission" date="2024-09" db="EMBL/GenBank/DDBJ databases">
        <authorList>
            <person name="Lee S.D."/>
        </authorList>
    </citation>
    <scope>NUCLEOTIDE SEQUENCE [LARGE SCALE GENOMIC DNA]</scope>
    <source>
        <strain evidence="2 3">N1-5</strain>
    </source>
</reference>
<keyword evidence="1 2" id="KW-0808">Transferase</keyword>
<accession>A0ABV6UQK4</accession>
<dbReference type="Gene3D" id="3.40.50.300">
    <property type="entry name" value="P-loop containing nucleotide triphosphate hydrolases"/>
    <property type="match status" value="1"/>
</dbReference>
<evidence type="ECO:0000256" key="1">
    <source>
        <dbReference type="ARBA" id="ARBA00022679"/>
    </source>
</evidence>
<dbReference type="PANTHER" id="PTHR12788">
    <property type="entry name" value="PROTEIN-TYROSINE SULFOTRANSFERASE 2"/>
    <property type="match status" value="1"/>
</dbReference>
<gene>
    <name evidence="2" type="ORF">ACEZDJ_20700</name>
</gene>
<keyword evidence="3" id="KW-1185">Reference proteome</keyword>
<dbReference type="GO" id="GO:0016740">
    <property type="term" value="F:transferase activity"/>
    <property type="evidence" value="ECO:0007669"/>
    <property type="project" value="UniProtKB-KW"/>
</dbReference>
<dbReference type="SUPFAM" id="SSF52540">
    <property type="entry name" value="P-loop containing nucleoside triphosphate hydrolases"/>
    <property type="match status" value="1"/>
</dbReference>
<dbReference type="Proteomes" id="UP001592528">
    <property type="component" value="Unassembled WGS sequence"/>
</dbReference>
<organism evidence="2 3">
    <name type="scientific">Streptacidiphilus cavernicola</name>
    <dbReference type="NCBI Taxonomy" id="3342716"/>
    <lineage>
        <taxon>Bacteria</taxon>
        <taxon>Bacillati</taxon>
        <taxon>Actinomycetota</taxon>
        <taxon>Actinomycetes</taxon>
        <taxon>Kitasatosporales</taxon>
        <taxon>Streptomycetaceae</taxon>
        <taxon>Streptacidiphilus</taxon>
    </lineage>
</organism>
<evidence type="ECO:0000313" key="3">
    <source>
        <dbReference type="Proteomes" id="UP001592528"/>
    </source>
</evidence>